<organism evidence="1 2">
    <name type="scientific">Streptomyces carpinensis</name>
    <dbReference type="NCBI Taxonomy" id="66369"/>
    <lineage>
        <taxon>Bacteria</taxon>
        <taxon>Bacillati</taxon>
        <taxon>Actinomycetota</taxon>
        <taxon>Actinomycetes</taxon>
        <taxon>Kitasatosporales</taxon>
        <taxon>Streptomycetaceae</taxon>
        <taxon>Streptomyces</taxon>
    </lineage>
</organism>
<dbReference type="EMBL" id="JBEPCU010000026">
    <property type="protein sequence ID" value="MER6976161.1"/>
    <property type="molecule type" value="Genomic_DNA"/>
</dbReference>
<sequence length="81" mass="8262">MSVRRSAKHLTSPFLGVLQTCSVPGCVAVVAARETVAAAPVEAVAAGKPTTMAATAAAVKAARRAEVFRAPGLMCLEVRIV</sequence>
<evidence type="ECO:0008006" key="3">
    <source>
        <dbReference type="Google" id="ProtNLM"/>
    </source>
</evidence>
<gene>
    <name evidence="1" type="ORF">ABT317_03695</name>
</gene>
<dbReference type="Proteomes" id="UP001458415">
    <property type="component" value="Unassembled WGS sequence"/>
</dbReference>
<accession>A0ABV1VW57</accession>
<dbReference type="RefSeq" id="WP_244216922.1">
    <property type="nucleotide sequence ID" value="NZ_MUBM01000016.1"/>
</dbReference>
<evidence type="ECO:0000313" key="2">
    <source>
        <dbReference type="Proteomes" id="UP001458415"/>
    </source>
</evidence>
<keyword evidence="2" id="KW-1185">Reference proteome</keyword>
<evidence type="ECO:0000313" key="1">
    <source>
        <dbReference type="EMBL" id="MER6976161.1"/>
    </source>
</evidence>
<comment type="caution">
    <text evidence="1">The sequence shown here is derived from an EMBL/GenBank/DDBJ whole genome shotgun (WGS) entry which is preliminary data.</text>
</comment>
<protein>
    <recommendedName>
        <fullName evidence="3">Secreted protein</fullName>
    </recommendedName>
</protein>
<name>A0ABV1VW57_9ACTN</name>
<reference evidence="1 2" key="1">
    <citation type="submission" date="2024-06" db="EMBL/GenBank/DDBJ databases">
        <title>The Natural Products Discovery Center: Release of the First 8490 Sequenced Strains for Exploring Actinobacteria Biosynthetic Diversity.</title>
        <authorList>
            <person name="Kalkreuter E."/>
            <person name="Kautsar S.A."/>
            <person name="Yang D."/>
            <person name="Bader C.D."/>
            <person name="Teijaro C.N."/>
            <person name="Fluegel L."/>
            <person name="Davis C.M."/>
            <person name="Simpson J.R."/>
            <person name="Lauterbach L."/>
            <person name="Steele A.D."/>
            <person name="Gui C."/>
            <person name="Meng S."/>
            <person name="Li G."/>
            <person name="Viehrig K."/>
            <person name="Ye F."/>
            <person name="Su P."/>
            <person name="Kiefer A.F."/>
            <person name="Nichols A."/>
            <person name="Cepeda A.J."/>
            <person name="Yan W."/>
            <person name="Fan B."/>
            <person name="Jiang Y."/>
            <person name="Adhikari A."/>
            <person name="Zheng C.-J."/>
            <person name="Schuster L."/>
            <person name="Cowan T.M."/>
            <person name="Smanski M.J."/>
            <person name="Chevrette M.G."/>
            <person name="De Carvalho L.P.S."/>
            <person name="Shen B."/>
        </authorList>
    </citation>
    <scope>NUCLEOTIDE SEQUENCE [LARGE SCALE GENOMIC DNA]</scope>
    <source>
        <strain evidence="1 2">NPDC000634</strain>
    </source>
</reference>
<proteinExistence type="predicted"/>